<sequence>MNIAVKFGGNEGDTGEEYDGGDGSDQHDDHNHEKDKMQMIASEYERRKSKEKLAKASRFPRKAISAQLREGKERSRGSQAVTWKRSMKLLPLSSTVLLIAAPMDEHPEGETAMQLAAFNGIEATGIVKEIRTPYEFVSKKKQNSNLVVFYPAISSGDIVECEPFGCLPSPDDFTQIPESVGEQQIVAGAWNRVLIRSIIIIDSMISVFNTDASLPYNHDLFESLIVGKRIKVDGEGTSCYLTTIIPRCLHLHTLIQPIDSGAFTQLAPPMSSYLPHLPKSSADEPVAATTTVRQVHGFLQLMMMMRFHNRHYFGFTVFSSFSGECEVFPARLSQNRSRYILQ</sequence>
<feature type="compositionally biased region" description="Acidic residues" evidence="1">
    <location>
        <begin position="13"/>
        <end position="22"/>
    </location>
</feature>
<protein>
    <submittedName>
        <fullName evidence="2">Uncharacterized protein</fullName>
    </submittedName>
</protein>
<evidence type="ECO:0000313" key="3">
    <source>
        <dbReference type="Proteomes" id="UP000008909"/>
    </source>
</evidence>
<dbReference type="Proteomes" id="UP000008909">
    <property type="component" value="Unassembled WGS sequence"/>
</dbReference>
<evidence type="ECO:0000256" key="1">
    <source>
        <dbReference type="SAM" id="MobiDB-lite"/>
    </source>
</evidence>
<feature type="compositionally biased region" description="Basic and acidic residues" evidence="1">
    <location>
        <begin position="24"/>
        <end position="41"/>
    </location>
</feature>
<dbReference type="AlphaFoldDB" id="G7YC05"/>
<dbReference type="EMBL" id="DF143050">
    <property type="protein sequence ID" value="GAA50489.1"/>
    <property type="molecule type" value="Genomic_DNA"/>
</dbReference>
<organism evidence="2 3">
    <name type="scientific">Clonorchis sinensis</name>
    <name type="common">Chinese liver fluke</name>
    <dbReference type="NCBI Taxonomy" id="79923"/>
    <lineage>
        <taxon>Eukaryota</taxon>
        <taxon>Metazoa</taxon>
        <taxon>Spiralia</taxon>
        <taxon>Lophotrochozoa</taxon>
        <taxon>Platyhelminthes</taxon>
        <taxon>Trematoda</taxon>
        <taxon>Digenea</taxon>
        <taxon>Opisthorchiida</taxon>
        <taxon>Opisthorchiata</taxon>
        <taxon>Opisthorchiidae</taxon>
        <taxon>Clonorchis</taxon>
    </lineage>
</organism>
<reference evidence="2" key="1">
    <citation type="journal article" date="2011" name="Genome Biol.">
        <title>The draft genome of the carcinogenic human liver fluke Clonorchis sinensis.</title>
        <authorList>
            <person name="Wang X."/>
            <person name="Chen W."/>
            <person name="Huang Y."/>
            <person name="Sun J."/>
            <person name="Men J."/>
            <person name="Liu H."/>
            <person name="Luo F."/>
            <person name="Guo L."/>
            <person name="Lv X."/>
            <person name="Deng C."/>
            <person name="Zhou C."/>
            <person name="Fan Y."/>
            <person name="Li X."/>
            <person name="Huang L."/>
            <person name="Hu Y."/>
            <person name="Liang C."/>
            <person name="Hu X."/>
            <person name="Xu J."/>
            <person name="Yu X."/>
        </authorList>
    </citation>
    <scope>NUCLEOTIDE SEQUENCE [LARGE SCALE GENOMIC DNA]</scope>
    <source>
        <strain evidence="2">Henan</strain>
    </source>
</reference>
<name>G7YC05_CLOSI</name>
<evidence type="ECO:0000313" key="2">
    <source>
        <dbReference type="EMBL" id="GAA50489.1"/>
    </source>
</evidence>
<proteinExistence type="predicted"/>
<accession>G7YC05</accession>
<reference key="2">
    <citation type="submission" date="2011-10" db="EMBL/GenBank/DDBJ databases">
        <title>The genome and transcriptome sequence of Clonorchis sinensis provide insights into the carcinogenic liver fluke.</title>
        <authorList>
            <person name="Wang X."/>
            <person name="Huang Y."/>
            <person name="Chen W."/>
            <person name="Liu H."/>
            <person name="Guo L."/>
            <person name="Chen Y."/>
            <person name="Luo F."/>
            <person name="Zhou W."/>
            <person name="Sun J."/>
            <person name="Mao Q."/>
            <person name="Liang P."/>
            <person name="Zhou C."/>
            <person name="Tian Y."/>
            <person name="Men J."/>
            <person name="Lv X."/>
            <person name="Huang L."/>
            <person name="Zhou J."/>
            <person name="Hu Y."/>
            <person name="Li R."/>
            <person name="Zhang F."/>
            <person name="Lei H."/>
            <person name="Li X."/>
            <person name="Hu X."/>
            <person name="Liang C."/>
            <person name="Xu J."/>
            <person name="Wu Z."/>
            <person name="Yu X."/>
        </authorList>
    </citation>
    <scope>NUCLEOTIDE SEQUENCE</scope>
    <source>
        <strain>Henan</strain>
    </source>
</reference>
<feature type="region of interest" description="Disordered" evidence="1">
    <location>
        <begin position="1"/>
        <end position="41"/>
    </location>
</feature>
<gene>
    <name evidence="2" type="ORF">CLF_104607</name>
</gene>
<keyword evidence="3" id="KW-1185">Reference proteome</keyword>